<keyword evidence="2" id="KW-1133">Transmembrane helix</keyword>
<comment type="caution">
    <text evidence="3">The sequence shown here is derived from an EMBL/GenBank/DDBJ whole genome shotgun (WGS) entry which is preliminary data.</text>
</comment>
<evidence type="ECO:0000313" key="4">
    <source>
        <dbReference type="Proteomes" id="UP000017837"/>
    </source>
</evidence>
<dbReference type="STRING" id="1121022.GCA_000376105_02386"/>
<keyword evidence="2" id="KW-0472">Membrane</keyword>
<dbReference type="AlphaFoldDB" id="V4RM23"/>
<protein>
    <submittedName>
        <fullName evidence="3">Uncharacterized protein</fullName>
    </submittedName>
</protein>
<feature type="transmembrane region" description="Helical" evidence="2">
    <location>
        <begin position="25"/>
        <end position="46"/>
    </location>
</feature>
<dbReference type="Proteomes" id="UP000017837">
    <property type="component" value="Unassembled WGS sequence"/>
</dbReference>
<reference evidence="3 4" key="1">
    <citation type="journal article" date="2014" name="Nature">
        <title>Sequential evolution of bacterial morphology by co-option of a developmental regulator.</title>
        <authorList>
            <person name="Jiang C."/>
            <person name="Brown P.J."/>
            <person name="Ducret A."/>
            <person name="Brun Y.V."/>
        </authorList>
    </citation>
    <scope>NUCLEOTIDE SEQUENCE [LARGE SCALE GENOMIC DNA]</scope>
    <source>
        <strain evidence="3 4">DSM 16100</strain>
    </source>
</reference>
<dbReference type="EMBL" id="AWGB01000014">
    <property type="protein sequence ID" value="ESQ92323.1"/>
    <property type="molecule type" value="Genomic_DNA"/>
</dbReference>
<feature type="region of interest" description="Disordered" evidence="1">
    <location>
        <begin position="154"/>
        <end position="185"/>
    </location>
</feature>
<dbReference type="RefSeq" id="WP_018082053.1">
    <property type="nucleotide sequence ID" value="NZ_AQWM01000010.1"/>
</dbReference>
<proteinExistence type="predicted"/>
<feature type="compositionally biased region" description="Low complexity" evidence="1">
    <location>
        <begin position="154"/>
        <end position="173"/>
    </location>
</feature>
<keyword evidence="4" id="KW-1185">Reference proteome</keyword>
<evidence type="ECO:0000313" key="3">
    <source>
        <dbReference type="EMBL" id="ESQ92323.1"/>
    </source>
</evidence>
<dbReference type="PATRIC" id="fig|1121022.4.peg.1848"/>
<keyword evidence="2" id="KW-0812">Transmembrane</keyword>
<evidence type="ECO:0000256" key="2">
    <source>
        <dbReference type="SAM" id="Phobius"/>
    </source>
</evidence>
<sequence length="239" mass="25698">MHDDFDAPTQAPSDFPADPIVQHDLLFWALVTIGLIVLACVLTVLFKEAERRVRNGLGDAIDGRAKVVLKALSHAARARQDEQVAQTQAASDAIAENFGQTLKLSADLNKVVDKLNKALEGTVEKDAPHAGHGGGPVMAGGTVINIAVNNGTATAGDAGGHSAPPVHAPPHAVGEPDMMSPEEKSESLWKAVQKLFSYWKNLNVVTAAFRAAQQQLMFSERWIDPRNDDRSPFQKPRAD</sequence>
<dbReference type="OrthoDB" id="7172058at2"/>
<accession>V4RM23</accession>
<name>V4RM23_9CAUL</name>
<gene>
    <name evidence="3" type="ORF">ABENE_09170</name>
</gene>
<organism evidence="3 4">
    <name type="scientific">Asticcacaulis benevestitus DSM 16100 = ATCC BAA-896</name>
    <dbReference type="NCBI Taxonomy" id="1121022"/>
    <lineage>
        <taxon>Bacteria</taxon>
        <taxon>Pseudomonadati</taxon>
        <taxon>Pseudomonadota</taxon>
        <taxon>Alphaproteobacteria</taxon>
        <taxon>Caulobacterales</taxon>
        <taxon>Caulobacteraceae</taxon>
        <taxon>Asticcacaulis</taxon>
    </lineage>
</organism>
<evidence type="ECO:0000256" key="1">
    <source>
        <dbReference type="SAM" id="MobiDB-lite"/>
    </source>
</evidence>